<dbReference type="Pfam" id="PF01470">
    <property type="entry name" value="Peptidase_C15"/>
    <property type="match status" value="1"/>
</dbReference>
<evidence type="ECO:0000256" key="3">
    <source>
        <dbReference type="ARBA" id="ARBA00022670"/>
    </source>
</evidence>
<feature type="active site" evidence="6">
    <location>
        <position position="156"/>
    </location>
</feature>
<dbReference type="PRINTS" id="PR00706">
    <property type="entry name" value="PYROGLUPTASE"/>
</dbReference>
<sequence>SIKNAWPSNDYYICFISEGFSPFANYKTNASWESVKELEKIGLGDDINLVVEKIEVVYDHVDSRIPELWKKYKPKLVVHCGVSSIAHYLTLEQRGHRQGYISQDESGKTPRQEMCLCSDKDCIESGLEMSKVCEAVNSSDCGVIAVVSQDAGRFLCDYTYFSSLSIDSSRTAFIHVPTIDKPYTAQQLAQAIRIATLCMLEQLECFILENCQDD</sequence>
<dbReference type="PANTHER" id="PTHR23402">
    <property type="entry name" value="PROTEASE FAMILY C15 PYROGLUTAMYL-PEPTIDASE I-RELATED"/>
    <property type="match status" value="1"/>
</dbReference>
<accession>T1JJ94</accession>
<keyword evidence="2" id="KW-0963">Cytoplasm</keyword>
<dbReference type="eggNOG" id="KOG4755">
    <property type="taxonomic scope" value="Eukaryota"/>
</dbReference>
<dbReference type="EnsemblMetazoa" id="SMAR013924-RA">
    <property type="protein sequence ID" value="SMAR013924-PA"/>
    <property type="gene ID" value="SMAR013924"/>
</dbReference>
<keyword evidence="4" id="KW-0378">Hydrolase</keyword>
<comment type="catalytic activity">
    <reaction evidence="6">
        <text>Release of an N-terminal pyroglutamyl group from a polypeptide, the second amino acid generally not being Pro.</text>
        <dbReference type="EC" id="3.4.19.3"/>
    </reaction>
</comment>
<dbReference type="PANTHER" id="PTHR23402:SF1">
    <property type="entry name" value="PYROGLUTAMYL-PEPTIDASE I"/>
    <property type="match status" value="1"/>
</dbReference>
<evidence type="ECO:0000313" key="8">
    <source>
        <dbReference type="Proteomes" id="UP000014500"/>
    </source>
</evidence>
<evidence type="ECO:0000256" key="6">
    <source>
        <dbReference type="PROSITE-ProRule" id="PRU10077"/>
    </source>
</evidence>
<keyword evidence="8" id="KW-1185">Reference proteome</keyword>
<dbReference type="PIRSF" id="PIRSF015592">
    <property type="entry name" value="Prld-crbxl_pptds"/>
    <property type="match status" value="1"/>
</dbReference>
<organism evidence="7 8">
    <name type="scientific">Strigamia maritima</name>
    <name type="common">European centipede</name>
    <name type="synonym">Geophilus maritimus</name>
    <dbReference type="NCBI Taxonomy" id="126957"/>
    <lineage>
        <taxon>Eukaryota</taxon>
        <taxon>Metazoa</taxon>
        <taxon>Ecdysozoa</taxon>
        <taxon>Arthropoda</taxon>
        <taxon>Myriapoda</taxon>
        <taxon>Chilopoda</taxon>
        <taxon>Pleurostigmophora</taxon>
        <taxon>Geophilomorpha</taxon>
        <taxon>Linotaeniidae</taxon>
        <taxon>Strigamia</taxon>
    </lineage>
</organism>
<dbReference type="SUPFAM" id="SSF53182">
    <property type="entry name" value="Pyrrolidone carboxyl peptidase (pyroglutamate aminopeptidase)"/>
    <property type="match status" value="1"/>
</dbReference>
<dbReference type="InterPro" id="IPR016125">
    <property type="entry name" value="Peptidase_C15-like"/>
</dbReference>
<dbReference type="InterPro" id="IPR000816">
    <property type="entry name" value="Peptidase_C15"/>
</dbReference>
<dbReference type="HOGENOM" id="CLU_043960_3_1_1"/>
<proteinExistence type="inferred from homology"/>
<dbReference type="Proteomes" id="UP000014500">
    <property type="component" value="Unassembled WGS sequence"/>
</dbReference>
<dbReference type="InterPro" id="IPR033694">
    <property type="entry name" value="PGPEP1_Cys_AS"/>
</dbReference>
<dbReference type="AlphaFoldDB" id="T1JJ94"/>
<dbReference type="EMBL" id="JH431831">
    <property type="status" value="NOT_ANNOTATED_CDS"/>
    <property type="molecule type" value="Genomic_DNA"/>
</dbReference>
<keyword evidence="5" id="KW-0788">Thiol protease</keyword>
<dbReference type="GO" id="GO:0005829">
    <property type="term" value="C:cytosol"/>
    <property type="evidence" value="ECO:0007669"/>
    <property type="project" value="InterPro"/>
</dbReference>
<protein>
    <recommendedName>
        <fullName evidence="6">Pyroglutamyl-peptidase I</fullName>
        <ecNumber evidence="6">3.4.19.3</ecNumber>
    </recommendedName>
</protein>
<dbReference type="PROSITE" id="PS01334">
    <property type="entry name" value="PYRASE_CYS"/>
    <property type="match status" value="1"/>
</dbReference>
<dbReference type="InterPro" id="IPR036440">
    <property type="entry name" value="Peptidase_C15-like_sf"/>
</dbReference>
<keyword evidence="3" id="KW-0645">Protease</keyword>
<dbReference type="GO" id="GO:0016920">
    <property type="term" value="F:pyroglutamyl-peptidase activity"/>
    <property type="evidence" value="ECO:0007669"/>
    <property type="project" value="UniProtKB-EC"/>
</dbReference>
<evidence type="ECO:0000313" key="7">
    <source>
        <dbReference type="EnsemblMetazoa" id="SMAR013924-PA"/>
    </source>
</evidence>
<evidence type="ECO:0000256" key="1">
    <source>
        <dbReference type="ARBA" id="ARBA00006641"/>
    </source>
</evidence>
<evidence type="ECO:0000256" key="2">
    <source>
        <dbReference type="ARBA" id="ARBA00022490"/>
    </source>
</evidence>
<dbReference type="Gene3D" id="3.40.630.20">
    <property type="entry name" value="Peptidase C15, pyroglutamyl peptidase I-like"/>
    <property type="match status" value="1"/>
</dbReference>
<dbReference type="GO" id="GO:0006508">
    <property type="term" value="P:proteolysis"/>
    <property type="evidence" value="ECO:0007669"/>
    <property type="project" value="UniProtKB-KW"/>
</dbReference>
<evidence type="ECO:0000256" key="4">
    <source>
        <dbReference type="ARBA" id="ARBA00022801"/>
    </source>
</evidence>
<dbReference type="EC" id="3.4.19.3" evidence="6"/>
<reference evidence="7" key="2">
    <citation type="submission" date="2015-02" db="UniProtKB">
        <authorList>
            <consortium name="EnsemblMetazoa"/>
        </authorList>
    </citation>
    <scope>IDENTIFICATION</scope>
</reference>
<comment type="similarity">
    <text evidence="1">Belongs to the peptidase C15 family.</text>
</comment>
<dbReference type="PhylomeDB" id="T1JJ94"/>
<reference evidence="8" key="1">
    <citation type="submission" date="2011-05" db="EMBL/GenBank/DDBJ databases">
        <authorList>
            <person name="Richards S.R."/>
            <person name="Qu J."/>
            <person name="Jiang H."/>
            <person name="Jhangiani S.N."/>
            <person name="Agravi P."/>
            <person name="Goodspeed R."/>
            <person name="Gross S."/>
            <person name="Mandapat C."/>
            <person name="Jackson L."/>
            <person name="Mathew T."/>
            <person name="Pu L."/>
            <person name="Thornton R."/>
            <person name="Saada N."/>
            <person name="Wilczek-Boney K.B."/>
            <person name="Lee S."/>
            <person name="Kovar C."/>
            <person name="Wu Y."/>
            <person name="Scherer S.E."/>
            <person name="Worley K.C."/>
            <person name="Muzny D.M."/>
            <person name="Gibbs R."/>
        </authorList>
    </citation>
    <scope>NUCLEOTIDE SEQUENCE</scope>
    <source>
        <strain evidence="8">Brora</strain>
    </source>
</reference>
<evidence type="ECO:0000256" key="5">
    <source>
        <dbReference type="ARBA" id="ARBA00022807"/>
    </source>
</evidence>
<name>T1JJ94_STRMM</name>
<dbReference type="CDD" id="cd00501">
    <property type="entry name" value="Peptidase_C15"/>
    <property type="match status" value="1"/>
</dbReference>
<dbReference type="OMA" id="KLAYNHK"/>